<dbReference type="Ensembl" id="ENSPLAT00000016929.1">
    <property type="protein sequence ID" value="ENSPLAP00000000137.1"/>
    <property type="gene ID" value="ENSPLAG00000000903.1"/>
</dbReference>
<dbReference type="GO" id="GO:0007264">
    <property type="term" value="P:small GTPase-mediated signal transduction"/>
    <property type="evidence" value="ECO:0007669"/>
    <property type="project" value="InterPro"/>
</dbReference>
<dbReference type="AlphaFoldDB" id="A0A3B3THJ4"/>
<dbReference type="Gene3D" id="2.30.29.30">
    <property type="entry name" value="Pleckstrin-homology domain (PH domain)/Phosphotyrosine-binding domain (PTB)"/>
    <property type="match status" value="1"/>
</dbReference>
<dbReference type="GO" id="GO:0005085">
    <property type="term" value="F:guanyl-nucleotide exchange factor activity"/>
    <property type="evidence" value="ECO:0007669"/>
    <property type="project" value="InterPro"/>
</dbReference>
<dbReference type="InterPro" id="IPR055230">
    <property type="entry name" value="PH_Tiam1/2"/>
</dbReference>
<dbReference type="PROSITE" id="PS00741">
    <property type="entry name" value="DH_1"/>
    <property type="match status" value="1"/>
</dbReference>
<dbReference type="InterPro" id="IPR043537">
    <property type="entry name" value="Tiam1/Tiam2/Sif"/>
</dbReference>
<reference evidence="3" key="1">
    <citation type="submission" date="2025-08" db="UniProtKB">
        <authorList>
            <consortium name="Ensembl"/>
        </authorList>
    </citation>
    <scope>IDENTIFICATION</scope>
</reference>
<dbReference type="Pfam" id="PF23014">
    <property type="entry name" value="PH_Tiam1"/>
    <property type="match status" value="1"/>
</dbReference>
<dbReference type="InterPro" id="IPR000219">
    <property type="entry name" value="DH_dom"/>
</dbReference>
<dbReference type="PROSITE" id="PS50010">
    <property type="entry name" value="DH_2"/>
    <property type="match status" value="1"/>
</dbReference>
<evidence type="ECO:0000259" key="2">
    <source>
        <dbReference type="PROSITE" id="PS50010"/>
    </source>
</evidence>
<evidence type="ECO:0000256" key="1">
    <source>
        <dbReference type="SAM" id="MobiDB-lite"/>
    </source>
</evidence>
<sequence length="556" mass="63369">MENLMLSEDVEKFDVVWCRKGRQIYGTLNMSNFIAFCYFTTKSFYESLHPPSPAHLSVCQRLRKVIQELVDTEKSYVKDLVCLFEIYLTPLQNETFLSKDEMEALFGSLPEMLDFQRVFLQTLEERIASCPDFSSLETPEQFKMLLFSLGGSFLYYADHFKLYSGFCANHIKVQKVLERAKTDAAFKHFLETRNPTNQHSSSLESYLIKPVQRVLKYPLLLRELVSLTDAESPEHTHLTEALRAMEKVASHINEMQKIYEDYGCVFDQLAAEQSGADKQVDNQPGERCEEPSDLLDGAVINVTAASSVFKRAVILVHRDNKLKKRMVGSVSLSDLDPFRFRWLIPVSALQVRPANIPGSEDPCVWELVHSRSEVEGRPETVFQLCSRYQLYRERLYGLENGSLLKDRAASGSLRRTEKSATWRRRPRPGRSDLQRTAPHPPAERCGALEETCSEPLLPSHAGSSGTRPRLCSLTGELEAQLQRLNFSEEDQGAAQRLDEEKNRTFSLRRGAAGDRLDFSSFVGRDFSVQSMTSMINEDCFYESVLAVQTDNVNLRT</sequence>
<dbReference type="InterPro" id="IPR011993">
    <property type="entry name" value="PH-like_dom_sf"/>
</dbReference>
<name>A0A3B3THJ4_9TELE</name>
<feature type="domain" description="DH" evidence="2">
    <location>
        <begin position="61"/>
        <end position="255"/>
    </location>
</feature>
<evidence type="ECO:0000313" key="4">
    <source>
        <dbReference type="Proteomes" id="UP000261500"/>
    </source>
</evidence>
<dbReference type="PANTHER" id="PTHR46001:SF5">
    <property type="entry name" value="RHO GUANINE NUCLEOTIDE EXCHANGE FACTOR TIAM2"/>
    <property type="match status" value="1"/>
</dbReference>
<dbReference type="InterPro" id="IPR035899">
    <property type="entry name" value="DBL_dom_sf"/>
</dbReference>
<dbReference type="CDD" id="cd00160">
    <property type="entry name" value="RhoGEF"/>
    <property type="match status" value="1"/>
</dbReference>
<dbReference type="Pfam" id="PF00621">
    <property type="entry name" value="RhoGEF"/>
    <property type="match status" value="1"/>
</dbReference>
<dbReference type="SMART" id="SM00325">
    <property type="entry name" value="RhoGEF"/>
    <property type="match status" value="1"/>
</dbReference>
<dbReference type="SUPFAM" id="SSF48065">
    <property type="entry name" value="DBL homology domain (DH-domain)"/>
    <property type="match status" value="1"/>
</dbReference>
<reference evidence="3" key="2">
    <citation type="submission" date="2025-09" db="UniProtKB">
        <authorList>
            <consortium name="Ensembl"/>
        </authorList>
    </citation>
    <scope>IDENTIFICATION</scope>
</reference>
<dbReference type="Gene3D" id="1.20.900.10">
    <property type="entry name" value="Dbl homology (DH) domain"/>
    <property type="match status" value="1"/>
</dbReference>
<evidence type="ECO:0000313" key="3">
    <source>
        <dbReference type="Ensembl" id="ENSPLAP00000000137.1"/>
    </source>
</evidence>
<dbReference type="InterPro" id="IPR001331">
    <property type="entry name" value="GDS_CDC24_CS"/>
</dbReference>
<feature type="compositionally biased region" description="Basic and acidic residues" evidence="1">
    <location>
        <begin position="409"/>
        <end position="420"/>
    </location>
</feature>
<accession>A0A3B3THJ4</accession>
<protein>
    <submittedName>
        <fullName evidence="3">TIAM Rac1 associated GEF 2b</fullName>
    </submittedName>
</protein>
<organism evidence="3 4">
    <name type="scientific">Poecilia latipinna</name>
    <name type="common">sailfin molly</name>
    <dbReference type="NCBI Taxonomy" id="48699"/>
    <lineage>
        <taxon>Eukaryota</taxon>
        <taxon>Metazoa</taxon>
        <taxon>Chordata</taxon>
        <taxon>Craniata</taxon>
        <taxon>Vertebrata</taxon>
        <taxon>Euteleostomi</taxon>
        <taxon>Actinopterygii</taxon>
        <taxon>Neopterygii</taxon>
        <taxon>Teleostei</taxon>
        <taxon>Neoteleostei</taxon>
        <taxon>Acanthomorphata</taxon>
        <taxon>Ovalentaria</taxon>
        <taxon>Atherinomorphae</taxon>
        <taxon>Cyprinodontiformes</taxon>
        <taxon>Poeciliidae</taxon>
        <taxon>Poeciliinae</taxon>
        <taxon>Poecilia</taxon>
    </lineage>
</organism>
<feature type="region of interest" description="Disordered" evidence="1">
    <location>
        <begin position="409"/>
        <end position="445"/>
    </location>
</feature>
<dbReference type="SUPFAM" id="SSF50729">
    <property type="entry name" value="PH domain-like"/>
    <property type="match status" value="1"/>
</dbReference>
<keyword evidence="4" id="KW-1185">Reference proteome</keyword>
<dbReference type="GeneTree" id="ENSGT00940000157012"/>
<dbReference type="Proteomes" id="UP000261500">
    <property type="component" value="Unplaced"/>
</dbReference>
<proteinExistence type="predicted"/>
<dbReference type="PANTHER" id="PTHR46001">
    <property type="entry name" value="TIAM (MAMMALIAN TUMOR INVASION AND METASTASIS FACTOR) HOMOLOG"/>
    <property type="match status" value="1"/>
</dbReference>
<dbReference type="STRING" id="48699.ENSPLAP00000000137"/>